<dbReference type="EMBL" id="JARRIG010000007">
    <property type="protein sequence ID" value="MFA4805083.1"/>
    <property type="molecule type" value="Genomic_DNA"/>
</dbReference>
<keyword evidence="2" id="KW-1185">Reference proteome</keyword>
<proteinExistence type="predicted"/>
<dbReference type="Proteomes" id="UP001571980">
    <property type="component" value="Unassembled WGS sequence"/>
</dbReference>
<sequence>MEMNDVIELERTVPIFPTILPLHVKVIGNRIKVTPVKTAYKYEFIDEAVQGNARKKIYVAKAVDEIIATQKETKTKVEGVPIEFKGNSLKVNGREYTIEYYNVFQIMNKYPAIYKVLKDFYGFMAPEEKWFALVFHRKEPIMDVEIYAESYVMP</sequence>
<name>A0ABV4T7Y8_9EURY</name>
<protein>
    <submittedName>
        <fullName evidence="1">Uncharacterized protein</fullName>
    </submittedName>
</protein>
<evidence type="ECO:0000313" key="2">
    <source>
        <dbReference type="Proteomes" id="UP001571980"/>
    </source>
</evidence>
<accession>A0ABV4T7Y8</accession>
<gene>
    <name evidence="1" type="ORF">P8X34_10145</name>
</gene>
<reference evidence="1 2" key="1">
    <citation type="submission" date="2023-03" db="EMBL/GenBank/DDBJ databases">
        <title>Speciation in Pyrococcus: adaptation to high temperature as a mechanism.</title>
        <authorList>
            <person name="Gu J."/>
        </authorList>
    </citation>
    <scope>NUCLEOTIDE SEQUENCE [LARGE SCALE GENOMIC DNA]</scope>
    <source>
        <strain evidence="1 2">LMOA34</strain>
    </source>
</reference>
<comment type="caution">
    <text evidence="1">The sequence shown here is derived from an EMBL/GenBank/DDBJ whole genome shotgun (WGS) entry which is preliminary data.</text>
</comment>
<dbReference type="RefSeq" id="WP_372824394.1">
    <property type="nucleotide sequence ID" value="NZ_JARRIG010000007.1"/>
</dbReference>
<organism evidence="1 2">
    <name type="scientific">Pyrococcus kukulkanii</name>
    <dbReference type="NCBI Taxonomy" id="1609559"/>
    <lineage>
        <taxon>Archaea</taxon>
        <taxon>Methanobacteriati</taxon>
        <taxon>Methanobacteriota</taxon>
        <taxon>Thermococci</taxon>
        <taxon>Thermococcales</taxon>
        <taxon>Thermococcaceae</taxon>
        <taxon>Pyrococcus</taxon>
    </lineage>
</organism>
<evidence type="ECO:0000313" key="1">
    <source>
        <dbReference type="EMBL" id="MFA4805083.1"/>
    </source>
</evidence>